<keyword evidence="8" id="KW-1185">Reference proteome</keyword>
<sequence>MTTNNRPETRLATRLAFVAAGFAMACWAPLVPFAKENVGVDDAGLGLLLLCLGVGSIMAMPVTGWLAAQIGSKPLIMGGGIGLVLLLPLLTLTSSALGLAVVLMLFGASLGTLDVAMNIHAVEVERDSARPLMSGFHAMFSIGGFAGAAGVTVLLSLGLSPVQATICGSLLTWGALLLAWPRLLAAKGGQPMPFALPKGIVLLLSVLAGITFLVEGAILDWGALLVVGKGLLDHAHGGVGYMLFAAAMTLGRLTGDRVVGRFGGRQVLIVGGAVGVLGIVILLVSPHPVTALLGFVLIGLGASNIVPVLFSLAGRQRAMSPAMAVAAVTTVGYAGILIGPAALGLISHHLSLPIAFGLLAVLLAVIPASAHLTTRQA</sequence>
<feature type="transmembrane region" description="Helical" evidence="5">
    <location>
        <begin position="162"/>
        <end position="180"/>
    </location>
</feature>
<dbReference type="PANTHER" id="PTHR23514">
    <property type="entry name" value="BYPASS OF STOP CODON PROTEIN 6"/>
    <property type="match status" value="1"/>
</dbReference>
<evidence type="ECO:0000256" key="1">
    <source>
        <dbReference type="ARBA" id="ARBA00004141"/>
    </source>
</evidence>
<feature type="transmembrane region" description="Helical" evidence="5">
    <location>
        <begin position="43"/>
        <end position="68"/>
    </location>
</feature>
<keyword evidence="4 5" id="KW-0472">Membrane</keyword>
<feature type="transmembrane region" description="Helical" evidence="5">
    <location>
        <begin position="324"/>
        <end position="346"/>
    </location>
</feature>
<feature type="transmembrane region" description="Helical" evidence="5">
    <location>
        <begin position="136"/>
        <end position="156"/>
    </location>
</feature>
<evidence type="ECO:0000256" key="4">
    <source>
        <dbReference type="ARBA" id="ARBA00023136"/>
    </source>
</evidence>
<feature type="transmembrane region" description="Helical" evidence="5">
    <location>
        <begin position="200"/>
        <end position="219"/>
    </location>
</feature>
<dbReference type="InterPro" id="IPR020846">
    <property type="entry name" value="MFS_dom"/>
</dbReference>
<gene>
    <name evidence="7" type="ORF">GL300_16590</name>
</gene>
<name>A0A844HRM4_9RHOB</name>
<evidence type="ECO:0000256" key="3">
    <source>
        <dbReference type="ARBA" id="ARBA00022989"/>
    </source>
</evidence>
<reference evidence="7 8" key="1">
    <citation type="submission" date="2019-11" db="EMBL/GenBank/DDBJ databases">
        <authorList>
            <person name="Dong K."/>
        </authorList>
    </citation>
    <scope>NUCLEOTIDE SEQUENCE [LARGE SCALE GENOMIC DNA]</scope>
    <source>
        <strain evidence="7 8">NBRC 112902</strain>
    </source>
</reference>
<comment type="subcellular location">
    <subcellularLocation>
        <location evidence="1">Membrane</location>
        <topology evidence="1">Multi-pass membrane protein</topology>
    </subcellularLocation>
</comment>
<feature type="domain" description="Major facilitator superfamily (MFS) profile" evidence="6">
    <location>
        <begin position="201"/>
        <end position="377"/>
    </location>
</feature>
<feature type="transmembrane region" description="Helical" evidence="5">
    <location>
        <begin position="97"/>
        <end position="116"/>
    </location>
</feature>
<dbReference type="PANTHER" id="PTHR23514:SF13">
    <property type="entry name" value="INNER MEMBRANE PROTEIN YBJJ"/>
    <property type="match status" value="1"/>
</dbReference>
<feature type="transmembrane region" description="Helical" evidence="5">
    <location>
        <begin position="267"/>
        <end position="285"/>
    </location>
</feature>
<dbReference type="CDD" id="cd17393">
    <property type="entry name" value="MFS_MosC_like"/>
    <property type="match status" value="1"/>
</dbReference>
<dbReference type="OrthoDB" id="9810941at2"/>
<dbReference type="SUPFAM" id="SSF103473">
    <property type="entry name" value="MFS general substrate transporter"/>
    <property type="match status" value="1"/>
</dbReference>
<feature type="transmembrane region" description="Helical" evidence="5">
    <location>
        <begin position="352"/>
        <end position="372"/>
    </location>
</feature>
<dbReference type="Proteomes" id="UP000449846">
    <property type="component" value="Unassembled WGS sequence"/>
</dbReference>
<evidence type="ECO:0000313" key="7">
    <source>
        <dbReference type="EMBL" id="MTH60835.1"/>
    </source>
</evidence>
<evidence type="ECO:0000313" key="8">
    <source>
        <dbReference type="Proteomes" id="UP000449846"/>
    </source>
</evidence>
<protein>
    <submittedName>
        <fullName evidence="7">MFS transporter</fullName>
    </submittedName>
</protein>
<feature type="transmembrane region" description="Helical" evidence="5">
    <location>
        <begin position="75"/>
        <end position="91"/>
    </location>
</feature>
<dbReference type="PROSITE" id="PS51257">
    <property type="entry name" value="PROKAR_LIPOPROTEIN"/>
    <property type="match status" value="1"/>
</dbReference>
<dbReference type="AlphaFoldDB" id="A0A844HRM4"/>
<feature type="transmembrane region" description="Helical" evidence="5">
    <location>
        <begin position="291"/>
        <end position="312"/>
    </location>
</feature>
<dbReference type="InterPro" id="IPR036259">
    <property type="entry name" value="MFS_trans_sf"/>
</dbReference>
<accession>A0A844HRM4</accession>
<feature type="transmembrane region" description="Helical" evidence="5">
    <location>
        <begin position="12"/>
        <end position="31"/>
    </location>
</feature>
<dbReference type="EMBL" id="WMIG01000010">
    <property type="protein sequence ID" value="MTH60835.1"/>
    <property type="molecule type" value="Genomic_DNA"/>
</dbReference>
<evidence type="ECO:0000256" key="5">
    <source>
        <dbReference type="SAM" id="Phobius"/>
    </source>
</evidence>
<keyword evidence="2 5" id="KW-0812">Transmembrane</keyword>
<evidence type="ECO:0000256" key="2">
    <source>
        <dbReference type="ARBA" id="ARBA00022692"/>
    </source>
</evidence>
<dbReference type="GO" id="GO:0016020">
    <property type="term" value="C:membrane"/>
    <property type="evidence" value="ECO:0007669"/>
    <property type="project" value="UniProtKB-SubCell"/>
</dbReference>
<feature type="transmembrane region" description="Helical" evidence="5">
    <location>
        <begin position="239"/>
        <end position="255"/>
    </location>
</feature>
<dbReference type="PROSITE" id="PS50850">
    <property type="entry name" value="MFS"/>
    <property type="match status" value="1"/>
</dbReference>
<dbReference type="GO" id="GO:0022857">
    <property type="term" value="F:transmembrane transporter activity"/>
    <property type="evidence" value="ECO:0007669"/>
    <property type="project" value="InterPro"/>
</dbReference>
<dbReference type="Pfam" id="PF07690">
    <property type="entry name" value="MFS_1"/>
    <property type="match status" value="1"/>
</dbReference>
<proteinExistence type="predicted"/>
<dbReference type="Gene3D" id="1.20.1250.20">
    <property type="entry name" value="MFS general substrate transporter like domains"/>
    <property type="match status" value="2"/>
</dbReference>
<organism evidence="7 8">
    <name type="scientific">Paracoccus litorisediminis</name>
    <dbReference type="NCBI Taxonomy" id="2006130"/>
    <lineage>
        <taxon>Bacteria</taxon>
        <taxon>Pseudomonadati</taxon>
        <taxon>Pseudomonadota</taxon>
        <taxon>Alphaproteobacteria</taxon>
        <taxon>Rhodobacterales</taxon>
        <taxon>Paracoccaceae</taxon>
        <taxon>Paracoccus</taxon>
    </lineage>
</organism>
<dbReference type="InterPro" id="IPR051788">
    <property type="entry name" value="MFS_Transporter"/>
</dbReference>
<evidence type="ECO:0000259" key="6">
    <source>
        <dbReference type="PROSITE" id="PS50850"/>
    </source>
</evidence>
<dbReference type="InterPro" id="IPR011701">
    <property type="entry name" value="MFS"/>
</dbReference>
<keyword evidence="3 5" id="KW-1133">Transmembrane helix</keyword>
<comment type="caution">
    <text evidence="7">The sequence shown here is derived from an EMBL/GenBank/DDBJ whole genome shotgun (WGS) entry which is preliminary data.</text>
</comment>
<dbReference type="RefSeq" id="WP_155040770.1">
    <property type="nucleotide sequence ID" value="NZ_JBHGCD010000017.1"/>
</dbReference>